<comment type="similarity">
    <text evidence="8">Belongs to the MMM1 family.</text>
</comment>
<keyword evidence="1" id="KW-0813">Transport</keyword>
<dbReference type="InterPro" id="IPR019411">
    <property type="entry name" value="MMM1_dom"/>
</dbReference>
<dbReference type="HAMAP" id="MF_03103">
    <property type="entry name" value="Mmm1"/>
    <property type="match status" value="1"/>
</dbReference>
<dbReference type="PANTHER" id="PTHR13466:SF0">
    <property type="entry name" value="SMP-LTD DOMAIN-CONTAINING PROTEIN"/>
    <property type="match status" value="1"/>
</dbReference>
<keyword evidence="5" id="KW-0445">Lipid transport</keyword>
<evidence type="ECO:0000256" key="5">
    <source>
        <dbReference type="ARBA" id="ARBA00023055"/>
    </source>
</evidence>
<evidence type="ECO:0000256" key="4">
    <source>
        <dbReference type="ARBA" id="ARBA00022989"/>
    </source>
</evidence>
<proteinExistence type="inferred from homology"/>
<dbReference type="PROSITE" id="PS51847">
    <property type="entry name" value="SMP"/>
    <property type="match status" value="1"/>
</dbReference>
<evidence type="ECO:0000256" key="8">
    <source>
        <dbReference type="HAMAP-Rule" id="MF_03103"/>
    </source>
</evidence>
<dbReference type="Pfam" id="PF10296">
    <property type="entry name" value="MMM1"/>
    <property type="match status" value="2"/>
</dbReference>
<dbReference type="GO" id="GO:0032865">
    <property type="term" value="C:ERMES complex"/>
    <property type="evidence" value="ECO:0007669"/>
    <property type="project" value="UniProtKB-UniRule"/>
</dbReference>
<evidence type="ECO:0000313" key="12">
    <source>
        <dbReference type="Proteomes" id="UP000053477"/>
    </source>
</evidence>
<evidence type="ECO:0000256" key="9">
    <source>
        <dbReference type="SAM" id="Phobius"/>
    </source>
</evidence>
<comment type="subcellular location">
    <subcellularLocation>
        <location evidence="8">Endoplasmic reticulum membrane</location>
        <topology evidence="8">Single-pass type I membrane protein</topology>
    </subcellularLocation>
    <text evidence="8">The ERMES/MDM complex localizes to a few discrete foci (around 10 per single cell), that represent mitochondria-endoplasmic reticulum junctions. These foci are often found next to mtDNA nucleoids.</text>
</comment>
<keyword evidence="12" id="KW-1185">Reference proteome</keyword>
<name>A0A0H2RR99_9AGAM</name>
<dbReference type="GO" id="GO:0008289">
    <property type="term" value="F:lipid binding"/>
    <property type="evidence" value="ECO:0007669"/>
    <property type="project" value="UniProtKB-KW"/>
</dbReference>
<evidence type="ECO:0000256" key="2">
    <source>
        <dbReference type="ARBA" id="ARBA00022692"/>
    </source>
</evidence>
<dbReference type="CDD" id="cd21671">
    <property type="entry name" value="SMP_Mmm1"/>
    <property type="match status" value="1"/>
</dbReference>
<keyword evidence="2 8" id="KW-0812">Transmembrane</keyword>
<dbReference type="InParanoid" id="A0A0H2RR99"/>
<feature type="topological domain" description="Cytoplasmic" evidence="8">
    <location>
        <begin position="38"/>
        <end position="304"/>
    </location>
</feature>
<dbReference type="PANTHER" id="PTHR13466">
    <property type="entry name" value="TEX2 PROTEIN-RELATED"/>
    <property type="match status" value="1"/>
</dbReference>
<dbReference type="GO" id="GO:0015914">
    <property type="term" value="P:phospholipid transport"/>
    <property type="evidence" value="ECO:0007669"/>
    <property type="project" value="TreeGrafter"/>
</dbReference>
<reference evidence="11 12" key="1">
    <citation type="submission" date="2015-04" db="EMBL/GenBank/DDBJ databases">
        <title>Complete genome sequence of Schizopora paradoxa KUC8140, a cosmopolitan wood degrader in East Asia.</title>
        <authorList>
            <consortium name="DOE Joint Genome Institute"/>
            <person name="Min B."/>
            <person name="Park H."/>
            <person name="Jang Y."/>
            <person name="Kim J.-J."/>
            <person name="Kim K.H."/>
            <person name="Pangilinan J."/>
            <person name="Lipzen A."/>
            <person name="Riley R."/>
            <person name="Grigoriev I.V."/>
            <person name="Spatafora J.W."/>
            <person name="Choi I.-G."/>
        </authorList>
    </citation>
    <scope>NUCLEOTIDE SEQUENCE [LARGE SCALE GENOMIC DNA]</scope>
    <source>
        <strain evidence="11 12">KUC8140</strain>
    </source>
</reference>
<comment type="function">
    <text evidence="8">Component of the ERMES/MDM complex, which serves as a molecular tether to connect the endoplasmic reticulum (ER) and mitochondria. Components of this complex are involved in the control of mitochondrial shape and protein biogenesis, and function in nonvesicular lipid trafficking between the ER and mitochondria. The MDM12-MMM1 subcomplex functions in the major beta-barrel assembly pathway that is responsible for biogenesis of all outer membrane beta-barrel proteins, and acts in a late step after the SAM complex. The MDM10-MDM12-MMM1 subcomplex further acts in the TOM40-specific pathway after the action of the MDM12-MMM1 complex. Essential for establishing and maintaining the structure of mitochondria and maintenance of mtDNA nucleoids.</text>
</comment>
<keyword evidence="7 8" id="KW-0472">Membrane</keyword>
<gene>
    <name evidence="8" type="primary">MMM1</name>
    <name evidence="11" type="ORF">SCHPADRAFT_903287</name>
</gene>
<comment type="subunit">
    <text evidence="8">Homodimer. Component of the ER-mitochondria encounter structure (ERMES) or MDM complex, composed of MMM1, MDM10, MDM12 and MDM34. A MMM1 homodimer associates with one molecule of MDM12 on each side in a pairwise head-to-tail manner, and the SMP-LTD domains of MMM1 and MDM12 generate a continuous hydrophobic tunnel for phospholipid trafficking.</text>
</comment>
<evidence type="ECO:0000256" key="6">
    <source>
        <dbReference type="ARBA" id="ARBA00023121"/>
    </source>
</evidence>
<organism evidence="11 12">
    <name type="scientific">Schizopora paradoxa</name>
    <dbReference type="NCBI Taxonomy" id="27342"/>
    <lineage>
        <taxon>Eukaryota</taxon>
        <taxon>Fungi</taxon>
        <taxon>Dikarya</taxon>
        <taxon>Basidiomycota</taxon>
        <taxon>Agaricomycotina</taxon>
        <taxon>Agaricomycetes</taxon>
        <taxon>Hymenochaetales</taxon>
        <taxon>Schizoporaceae</taxon>
        <taxon>Schizopora</taxon>
    </lineage>
</organism>
<dbReference type="AlphaFoldDB" id="A0A0H2RR99"/>
<dbReference type="OrthoDB" id="5599157at2759"/>
<accession>A0A0H2RR99</accession>
<dbReference type="GO" id="GO:0005789">
    <property type="term" value="C:endoplasmic reticulum membrane"/>
    <property type="evidence" value="ECO:0007669"/>
    <property type="project" value="UniProtKB-SubCell"/>
</dbReference>
<evidence type="ECO:0000259" key="10">
    <source>
        <dbReference type="PROSITE" id="PS51847"/>
    </source>
</evidence>
<keyword evidence="6" id="KW-0446">Lipid-binding</keyword>
<evidence type="ECO:0000313" key="11">
    <source>
        <dbReference type="EMBL" id="KLO14480.1"/>
    </source>
</evidence>
<protein>
    <recommendedName>
        <fullName evidence="8">Maintenance of mitochondrial morphology protein 1</fullName>
    </recommendedName>
</protein>
<evidence type="ECO:0000256" key="7">
    <source>
        <dbReference type="ARBA" id="ARBA00023136"/>
    </source>
</evidence>
<dbReference type="InterPro" id="IPR031468">
    <property type="entry name" value="SMP_LBD"/>
</dbReference>
<dbReference type="Proteomes" id="UP000053477">
    <property type="component" value="Unassembled WGS sequence"/>
</dbReference>
<sequence length="304" mass="33440">MGANYIFSLTPTFTQGLIIGQLSILLLLAVILKYLFLDSGPTPPYDAGILQQLPVPVSSQEKDRSTSRTQFTLGDEGFRGGFDETESAQWFNVIVRQITESYRSKLRNDVPGAEGEENARQRIEQFANKFRPEGFVDPIRVLAVDLGASAPHVTGATLNSASSRDEIELALSYSDTVSVTISTSVLFHYPVPYFIRLPITLSICLGLFSARVKLIPPDPNSQNPTLTVSLLPDFVLDLKTSSLMGSRAKLADVPKLHEMIQAQIRRALLERGTWKIVLPWVASVEEVKEELATSAQDDSISSVS</sequence>
<dbReference type="STRING" id="27342.A0A0H2RR99"/>
<dbReference type="InterPro" id="IPR027537">
    <property type="entry name" value="Mmm1"/>
</dbReference>
<dbReference type="GO" id="GO:1990456">
    <property type="term" value="P:mitochondrion-endoplasmic reticulum membrane tethering"/>
    <property type="evidence" value="ECO:0007669"/>
    <property type="project" value="TreeGrafter"/>
</dbReference>
<keyword evidence="4 8" id="KW-1133">Transmembrane helix</keyword>
<dbReference type="EMBL" id="KQ085943">
    <property type="protein sequence ID" value="KLO14480.1"/>
    <property type="molecule type" value="Genomic_DNA"/>
</dbReference>
<dbReference type="FunCoup" id="A0A0H2RR99">
    <property type="interactions" value="89"/>
</dbReference>
<feature type="topological domain" description="Lumenal" evidence="8">
    <location>
        <begin position="1"/>
        <end position="16"/>
    </location>
</feature>
<feature type="transmembrane region" description="Helical" evidence="9">
    <location>
        <begin position="12"/>
        <end position="36"/>
    </location>
</feature>
<evidence type="ECO:0000256" key="3">
    <source>
        <dbReference type="ARBA" id="ARBA00022824"/>
    </source>
</evidence>
<feature type="domain" description="SMP-LTD" evidence="10">
    <location>
        <begin position="84"/>
        <end position="287"/>
    </location>
</feature>
<dbReference type="GO" id="GO:0045040">
    <property type="term" value="P:protein insertion into mitochondrial outer membrane"/>
    <property type="evidence" value="ECO:0007669"/>
    <property type="project" value="UniProtKB-UniRule"/>
</dbReference>
<evidence type="ECO:0000256" key="1">
    <source>
        <dbReference type="ARBA" id="ARBA00022448"/>
    </source>
</evidence>
<keyword evidence="3 8" id="KW-0256">Endoplasmic reticulum</keyword>